<dbReference type="GO" id="GO:0050482">
    <property type="term" value="P:arachidonate secretion"/>
    <property type="evidence" value="ECO:0007669"/>
    <property type="project" value="InterPro"/>
</dbReference>
<feature type="signal peptide" evidence="1">
    <location>
        <begin position="1"/>
        <end position="15"/>
    </location>
</feature>
<dbReference type="GO" id="GO:0006644">
    <property type="term" value="P:phospholipid metabolic process"/>
    <property type="evidence" value="ECO:0007669"/>
    <property type="project" value="InterPro"/>
</dbReference>
<proteinExistence type="predicted"/>
<feature type="domain" description="Phospholipase A2-like central" evidence="2">
    <location>
        <begin position="16"/>
        <end position="54"/>
    </location>
</feature>
<evidence type="ECO:0000313" key="4">
    <source>
        <dbReference type="WBParaSite" id="DME_0000104401-mRNA-1"/>
    </source>
</evidence>
<evidence type="ECO:0000256" key="1">
    <source>
        <dbReference type="SAM" id="SignalP"/>
    </source>
</evidence>
<evidence type="ECO:0000313" key="3">
    <source>
        <dbReference type="Proteomes" id="UP000038040"/>
    </source>
</evidence>
<accession>A0A0N4U2W4</accession>
<dbReference type="AlphaFoldDB" id="A0A0N4U2W4"/>
<protein>
    <submittedName>
        <fullName evidence="4">PA2c domain-containing protein</fullName>
    </submittedName>
</protein>
<sequence>LIQFIFLGVLAASNSLINLDLMSYCQLGYTALSYNLYGCYCGIGGSGKPIDGIDE</sequence>
<organism evidence="3 4">
    <name type="scientific">Dracunculus medinensis</name>
    <name type="common">Guinea worm</name>
    <dbReference type="NCBI Taxonomy" id="318479"/>
    <lineage>
        <taxon>Eukaryota</taxon>
        <taxon>Metazoa</taxon>
        <taxon>Ecdysozoa</taxon>
        <taxon>Nematoda</taxon>
        <taxon>Chromadorea</taxon>
        <taxon>Rhabditida</taxon>
        <taxon>Spirurina</taxon>
        <taxon>Dracunculoidea</taxon>
        <taxon>Dracunculidae</taxon>
        <taxon>Dracunculus</taxon>
    </lineage>
</organism>
<dbReference type="Gene3D" id="1.20.90.10">
    <property type="entry name" value="Phospholipase A2 domain"/>
    <property type="match status" value="1"/>
</dbReference>
<dbReference type="InterPro" id="IPR036444">
    <property type="entry name" value="PLipase_A2_dom_sf"/>
</dbReference>
<feature type="chain" id="PRO_5013085234" evidence="1">
    <location>
        <begin position="16"/>
        <end position="55"/>
    </location>
</feature>
<dbReference type="Pfam" id="PF00068">
    <property type="entry name" value="Phospholip_A2_1"/>
    <property type="match status" value="1"/>
</dbReference>
<reference evidence="4" key="1">
    <citation type="submission" date="2017-02" db="UniProtKB">
        <authorList>
            <consortium name="WormBaseParasite"/>
        </authorList>
    </citation>
    <scope>IDENTIFICATION</scope>
</reference>
<dbReference type="GO" id="GO:0004623">
    <property type="term" value="F:phospholipase A2 activity"/>
    <property type="evidence" value="ECO:0007669"/>
    <property type="project" value="InterPro"/>
</dbReference>
<dbReference type="Proteomes" id="UP000038040">
    <property type="component" value="Unplaced"/>
</dbReference>
<dbReference type="SUPFAM" id="SSF48619">
    <property type="entry name" value="Phospholipase A2, PLA2"/>
    <property type="match status" value="1"/>
</dbReference>
<keyword evidence="1" id="KW-0732">Signal</keyword>
<name>A0A0N4U2W4_DRAME</name>
<evidence type="ECO:0000259" key="2">
    <source>
        <dbReference type="Pfam" id="PF00068"/>
    </source>
</evidence>
<dbReference type="InterPro" id="IPR016090">
    <property type="entry name" value="PLA2-like_dom"/>
</dbReference>
<dbReference type="WBParaSite" id="DME_0000104401-mRNA-1">
    <property type="protein sequence ID" value="DME_0000104401-mRNA-1"/>
    <property type="gene ID" value="DME_0000104401"/>
</dbReference>